<comment type="catalytic activity">
    <reaction evidence="8">
        <text>adenosine + phosphate = alpha-D-ribose 1-phosphate + adenine</text>
        <dbReference type="Rhea" id="RHEA:27642"/>
        <dbReference type="ChEBI" id="CHEBI:16335"/>
        <dbReference type="ChEBI" id="CHEBI:16708"/>
        <dbReference type="ChEBI" id="CHEBI:43474"/>
        <dbReference type="ChEBI" id="CHEBI:57720"/>
        <dbReference type="EC" id="2.4.2.1"/>
    </reaction>
    <physiologicalReaction direction="left-to-right" evidence="8">
        <dbReference type="Rhea" id="RHEA:27643"/>
    </physiologicalReaction>
</comment>
<proteinExistence type="inferred from homology"/>
<keyword evidence="4" id="KW-0479">Metal-binding</keyword>
<keyword evidence="12" id="KW-1185">Reference proteome</keyword>
<evidence type="ECO:0000256" key="4">
    <source>
        <dbReference type="ARBA" id="ARBA00022723"/>
    </source>
</evidence>
<dbReference type="PANTHER" id="PTHR30616:SF2">
    <property type="entry name" value="PURINE NUCLEOSIDE PHOSPHORYLASE LACC1"/>
    <property type="match status" value="1"/>
</dbReference>
<dbReference type="AlphaFoldDB" id="A0A1I5B567"/>
<evidence type="ECO:0000256" key="3">
    <source>
        <dbReference type="ARBA" id="ARBA00022679"/>
    </source>
</evidence>
<dbReference type="RefSeq" id="WP_092879734.1">
    <property type="nucleotide sequence ID" value="NZ_FOVC01000014.1"/>
</dbReference>
<dbReference type="NCBIfam" id="NF007998">
    <property type="entry name" value="PRK10723.1"/>
    <property type="match status" value="1"/>
</dbReference>
<organism evidence="11 12">
    <name type="scientific">Izhakiella capsodis</name>
    <dbReference type="NCBI Taxonomy" id="1367852"/>
    <lineage>
        <taxon>Bacteria</taxon>
        <taxon>Pseudomonadati</taxon>
        <taxon>Pseudomonadota</taxon>
        <taxon>Gammaproteobacteria</taxon>
        <taxon>Enterobacterales</taxon>
        <taxon>Erwiniaceae</taxon>
        <taxon>Izhakiella</taxon>
    </lineage>
</organism>
<dbReference type="InterPro" id="IPR003730">
    <property type="entry name" value="Cu_polyphenol_OxRdtase"/>
</dbReference>
<dbReference type="GO" id="GO:0017061">
    <property type="term" value="F:S-methyl-5-thioadenosine phosphorylase activity"/>
    <property type="evidence" value="ECO:0007669"/>
    <property type="project" value="UniProtKB-EC"/>
</dbReference>
<dbReference type="InterPro" id="IPR038371">
    <property type="entry name" value="Cu_polyphenol_OxRdtase_sf"/>
</dbReference>
<dbReference type="SUPFAM" id="SSF64438">
    <property type="entry name" value="CNF1/YfiH-like putative cysteine hydrolases"/>
    <property type="match status" value="1"/>
</dbReference>
<dbReference type="GO" id="GO:0005507">
    <property type="term" value="F:copper ion binding"/>
    <property type="evidence" value="ECO:0007669"/>
    <property type="project" value="TreeGrafter"/>
</dbReference>
<dbReference type="CDD" id="cd16833">
    <property type="entry name" value="YfiH"/>
    <property type="match status" value="1"/>
</dbReference>
<evidence type="ECO:0000256" key="10">
    <source>
        <dbReference type="RuleBase" id="RU361274"/>
    </source>
</evidence>
<dbReference type="Pfam" id="PF02578">
    <property type="entry name" value="Cu-oxidase_4"/>
    <property type="match status" value="1"/>
</dbReference>
<dbReference type="InterPro" id="IPR011324">
    <property type="entry name" value="Cytotoxic_necrot_fac-like_cat"/>
</dbReference>
<gene>
    <name evidence="11" type="ORF">SAMN05216516_11467</name>
</gene>
<protein>
    <recommendedName>
        <fullName evidence="10">Purine nucleoside phosphorylase</fullName>
    </recommendedName>
</protein>
<dbReference type="NCBIfam" id="TIGR00726">
    <property type="entry name" value="peptidoglycan editing factor PgeF"/>
    <property type="match status" value="1"/>
</dbReference>
<keyword evidence="6" id="KW-0862">Zinc</keyword>
<evidence type="ECO:0000256" key="5">
    <source>
        <dbReference type="ARBA" id="ARBA00022801"/>
    </source>
</evidence>
<evidence type="ECO:0000256" key="6">
    <source>
        <dbReference type="ARBA" id="ARBA00022833"/>
    </source>
</evidence>
<evidence type="ECO:0000256" key="8">
    <source>
        <dbReference type="ARBA" id="ARBA00048968"/>
    </source>
</evidence>
<dbReference type="Gene3D" id="3.60.140.10">
    <property type="entry name" value="CNF1/YfiH-like putative cysteine hydrolases"/>
    <property type="match status" value="1"/>
</dbReference>
<dbReference type="PANTHER" id="PTHR30616">
    <property type="entry name" value="UNCHARACTERIZED PROTEIN YFIH"/>
    <property type="match status" value="1"/>
</dbReference>
<comment type="catalytic activity">
    <reaction evidence="9">
        <text>S-methyl-5'-thioadenosine + phosphate = 5-(methylsulfanyl)-alpha-D-ribose 1-phosphate + adenine</text>
        <dbReference type="Rhea" id="RHEA:11852"/>
        <dbReference type="ChEBI" id="CHEBI:16708"/>
        <dbReference type="ChEBI" id="CHEBI:17509"/>
        <dbReference type="ChEBI" id="CHEBI:43474"/>
        <dbReference type="ChEBI" id="CHEBI:58533"/>
        <dbReference type="EC" id="2.4.2.28"/>
    </reaction>
    <physiologicalReaction direction="left-to-right" evidence="9">
        <dbReference type="Rhea" id="RHEA:11853"/>
    </physiologicalReaction>
</comment>
<dbReference type="GO" id="GO:0016787">
    <property type="term" value="F:hydrolase activity"/>
    <property type="evidence" value="ECO:0007669"/>
    <property type="project" value="UniProtKB-KW"/>
</dbReference>
<evidence type="ECO:0000256" key="7">
    <source>
        <dbReference type="ARBA" id="ARBA00047989"/>
    </source>
</evidence>
<evidence type="ECO:0000313" key="12">
    <source>
        <dbReference type="Proteomes" id="UP000242222"/>
    </source>
</evidence>
<evidence type="ECO:0000256" key="1">
    <source>
        <dbReference type="ARBA" id="ARBA00000553"/>
    </source>
</evidence>
<dbReference type="Proteomes" id="UP000242222">
    <property type="component" value="Unassembled WGS sequence"/>
</dbReference>
<name>A0A1I5B567_9GAMM</name>
<comment type="catalytic activity">
    <reaction evidence="1">
        <text>inosine + phosphate = alpha-D-ribose 1-phosphate + hypoxanthine</text>
        <dbReference type="Rhea" id="RHEA:27646"/>
        <dbReference type="ChEBI" id="CHEBI:17368"/>
        <dbReference type="ChEBI" id="CHEBI:17596"/>
        <dbReference type="ChEBI" id="CHEBI:43474"/>
        <dbReference type="ChEBI" id="CHEBI:57720"/>
        <dbReference type="EC" id="2.4.2.1"/>
    </reaction>
    <physiologicalReaction direction="left-to-right" evidence="1">
        <dbReference type="Rhea" id="RHEA:27647"/>
    </physiologicalReaction>
</comment>
<dbReference type="OrthoDB" id="4279at2"/>
<reference evidence="12" key="1">
    <citation type="submission" date="2016-10" db="EMBL/GenBank/DDBJ databases">
        <authorList>
            <person name="Varghese N."/>
            <person name="Submissions S."/>
        </authorList>
    </citation>
    <scope>NUCLEOTIDE SEQUENCE [LARGE SCALE GENOMIC DNA]</scope>
    <source>
        <strain evidence="12">N6PO6</strain>
    </source>
</reference>
<evidence type="ECO:0000256" key="9">
    <source>
        <dbReference type="ARBA" id="ARBA00049893"/>
    </source>
</evidence>
<evidence type="ECO:0000256" key="2">
    <source>
        <dbReference type="ARBA" id="ARBA00007353"/>
    </source>
</evidence>
<comment type="catalytic activity">
    <reaction evidence="7">
        <text>adenosine + H2O + H(+) = inosine + NH4(+)</text>
        <dbReference type="Rhea" id="RHEA:24408"/>
        <dbReference type="ChEBI" id="CHEBI:15377"/>
        <dbReference type="ChEBI" id="CHEBI:15378"/>
        <dbReference type="ChEBI" id="CHEBI:16335"/>
        <dbReference type="ChEBI" id="CHEBI:17596"/>
        <dbReference type="ChEBI" id="CHEBI:28938"/>
        <dbReference type="EC" id="3.5.4.4"/>
    </reaction>
    <physiologicalReaction direction="left-to-right" evidence="7">
        <dbReference type="Rhea" id="RHEA:24409"/>
    </physiologicalReaction>
</comment>
<evidence type="ECO:0000313" key="11">
    <source>
        <dbReference type="EMBL" id="SFN69842.1"/>
    </source>
</evidence>
<comment type="similarity">
    <text evidence="2 10">Belongs to the purine nucleoside phosphorylase YfiH/LACC1 family.</text>
</comment>
<keyword evidence="5" id="KW-0378">Hydrolase</keyword>
<accession>A0A1I5B567</accession>
<dbReference type="STRING" id="1367852.SAMN05216516_11467"/>
<dbReference type="EMBL" id="FOVC01000014">
    <property type="protein sequence ID" value="SFN69842.1"/>
    <property type="molecule type" value="Genomic_DNA"/>
</dbReference>
<sequence length="241" mass="26322">MSLLLPQWNAPASVCACSTTRQDGYSQPPWDAFNLGMHVGDDTHHVELNRQRLIQLAGLPSPPIWLEQVHGTDVVNLPTLQAVPRADAAYTQQRGVVCAVMSADCLPVLLCSQYGDEIAAVHAGWRGLLAGVLEQTLKSFRAPPRHIIAWLGPAIGPQAFEVGAEVRDAFINHNHATAAFFLPAGNRFYADLWQLARHRLQAAGIVTISGGGECTYQQAGQFFSYRRDGITGRMASLIWLI</sequence>
<keyword evidence="3" id="KW-0808">Transferase</keyword>